<evidence type="ECO:0000313" key="1">
    <source>
        <dbReference type="EMBL" id="KAG7157141.1"/>
    </source>
</evidence>
<sequence length="82" mass="9327">MKPRQSSQGIHTSSTFCLDGSLKHGCRNLLLCDAFWNDVFAQVMNRLPDWASTTRCDVLHGILGTIYYLLNSGMEWTGDQRF</sequence>
<organism evidence="1 2">
    <name type="scientific">Homarus americanus</name>
    <name type="common">American lobster</name>
    <dbReference type="NCBI Taxonomy" id="6706"/>
    <lineage>
        <taxon>Eukaryota</taxon>
        <taxon>Metazoa</taxon>
        <taxon>Ecdysozoa</taxon>
        <taxon>Arthropoda</taxon>
        <taxon>Crustacea</taxon>
        <taxon>Multicrustacea</taxon>
        <taxon>Malacostraca</taxon>
        <taxon>Eumalacostraca</taxon>
        <taxon>Eucarida</taxon>
        <taxon>Decapoda</taxon>
        <taxon>Pleocyemata</taxon>
        <taxon>Astacidea</taxon>
        <taxon>Nephropoidea</taxon>
        <taxon>Nephropidae</taxon>
        <taxon>Homarus</taxon>
    </lineage>
</organism>
<dbReference type="EMBL" id="JAHLQT010037907">
    <property type="protein sequence ID" value="KAG7157141.1"/>
    <property type="molecule type" value="Genomic_DNA"/>
</dbReference>
<accession>A0A8J5JH84</accession>
<dbReference type="Proteomes" id="UP000747542">
    <property type="component" value="Unassembled WGS sequence"/>
</dbReference>
<reference evidence="1" key="1">
    <citation type="journal article" date="2021" name="Sci. Adv.">
        <title>The American lobster genome reveals insights on longevity, neural, and immune adaptations.</title>
        <authorList>
            <person name="Polinski J.M."/>
            <person name="Zimin A.V."/>
            <person name="Clark K.F."/>
            <person name="Kohn A.B."/>
            <person name="Sadowski N."/>
            <person name="Timp W."/>
            <person name="Ptitsyn A."/>
            <person name="Khanna P."/>
            <person name="Romanova D.Y."/>
            <person name="Williams P."/>
            <person name="Greenwood S.J."/>
            <person name="Moroz L.L."/>
            <person name="Walt D.R."/>
            <person name="Bodnar A.G."/>
        </authorList>
    </citation>
    <scope>NUCLEOTIDE SEQUENCE</scope>
    <source>
        <strain evidence="1">GMGI-L3</strain>
    </source>
</reference>
<comment type="caution">
    <text evidence="1">The sequence shown here is derived from an EMBL/GenBank/DDBJ whole genome shotgun (WGS) entry which is preliminary data.</text>
</comment>
<proteinExistence type="predicted"/>
<dbReference type="AlphaFoldDB" id="A0A8J5JH84"/>
<protein>
    <submittedName>
        <fullName evidence="1">Uncharacterized protein</fullName>
    </submittedName>
</protein>
<gene>
    <name evidence="1" type="ORF">Hamer_G009971</name>
</gene>
<keyword evidence="2" id="KW-1185">Reference proteome</keyword>
<name>A0A8J5JH84_HOMAM</name>
<evidence type="ECO:0000313" key="2">
    <source>
        <dbReference type="Proteomes" id="UP000747542"/>
    </source>
</evidence>